<evidence type="ECO:0000256" key="8">
    <source>
        <dbReference type="SAM" id="SignalP"/>
    </source>
</evidence>
<keyword evidence="2" id="KW-0813">Transport</keyword>
<protein>
    <submittedName>
        <fullName evidence="9">Carbohydrate ABC transporter substrate-binding protein</fullName>
    </submittedName>
    <submittedName>
        <fullName evidence="10">Putative binding protein MsmE</fullName>
    </submittedName>
</protein>
<dbReference type="PANTHER" id="PTHR43649">
    <property type="entry name" value="ARABINOSE-BINDING PROTEIN-RELATED"/>
    <property type="match status" value="1"/>
</dbReference>
<evidence type="ECO:0000313" key="10">
    <source>
        <dbReference type="EMBL" id="TWL28735.1"/>
    </source>
</evidence>
<evidence type="ECO:0000256" key="5">
    <source>
        <dbReference type="ARBA" id="ARBA00023136"/>
    </source>
</evidence>
<accession>A0A1Y0YIV7</accession>
<feature type="signal peptide" evidence="8">
    <location>
        <begin position="1"/>
        <end position="18"/>
    </location>
</feature>
<dbReference type="SMR" id="A0A1Y0YIV7"/>
<evidence type="ECO:0000256" key="4">
    <source>
        <dbReference type="ARBA" id="ARBA00022729"/>
    </source>
</evidence>
<gene>
    <name evidence="10" type="ORF">CHCC16736_3337</name>
    <name evidence="9" type="ORF">I6G80_21210</name>
</gene>
<reference evidence="10 11" key="1">
    <citation type="submission" date="2019-06" db="EMBL/GenBank/DDBJ databases">
        <title>Genome sequence analysis of &gt;100 Bacillus licheniformis strains suggests intrinsic resistance to this species.</title>
        <authorList>
            <person name="Wels M."/>
            <person name="Siezen R.J."/>
            <person name="Johansen E."/>
            <person name="Stuer-Lauridsen B."/>
            <person name="Bjerre K."/>
            <person name="Nielsen B.K.K."/>
        </authorList>
    </citation>
    <scope>NUCLEOTIDE SEQUENCE [LARGE SCALE GENOMIC DNA]</scope>
    <source>
        <strain evidence="10 11">BAC-16736</strain>
    </source>
</reference>
<dbReference type="AlphaFoldDB" id="A0A1Y0YIV7"/>
<feature type="chain" id="PRO_5041057197" evidence="8">
    <location>
        <begin position="19"/>
        <end position="417"/>
    </location>
</feature>
<dbReference type="GO" id="GO:0055085">
    <property type="term" value="P:transmembrane transport"/>
    <property type="evidence" value="ECO:0007669"/>
    <property type="project" value="InterPro"/>
</dbReference>
<keyword evidence="4 8" id="KW-0732">Signal</keyword>
<dbReference type="EMBL" id="NILC01000021">
    <property type="protein sequence ID" value="TWL28735.1"/>
    <property type="molecule type" value="Genomic_DNA"/>
</dbReference>
<dbReference type="OMA" id="GNDYENM"/>
<evidence type="ECO:0000256" key="1">
    <source>
        <dbReference type="ARBA" id="ARBA00008520"/>
    </source>
</evidence>
<dbReference type="PANTHER" id="PTHR43649:SF33">
    <property type="entry name" value="POLYGALACTURONAN_RHAMNOGALACTURONAN-BINDING PROTEIN YTCQ"/>
    <property type="match status" value="1"/>
</dbReference>
<dbReference type="InterPro" id="IPR050490">
    <property type="entry name" value="Bact_solute-bd_prot1"/>
</dbReference>
<keyword evidence="5" id="KW-0472">Membrane</keyword>
<dbReference type="Gene3D" id="3.40.190.10">
    <property type="entry name" value="Periplasmic binding protein-like II"/>
    <property type="match status" value="2"/>
</dbReference>
<evidence type="ECO:0000256" key="6">
    <source>
        <dbReference type="ARBA" id="ARBA00023139"/>
    </source>
</evidence>
<dbReference type="GeneID" id="92862278"/>
<evidence type="ECO:0000313" key="11">
    <source>
        <dbReference type="Proteomes" id="UP000435910"/>
    </source>
</evidence>
<dbReference type="SUPFAM" id="SSF53850">
    <property type="entry name" value="Periplasmic binding protein-like II"/>
    <property type="match status" value="1"/>
</dbReference>
<dbReference type="Pfam" id="PF01547">
    <property type="entry name" value="SBP_bac_1"/>
    <property type="match status" value="1"/>
</dbReference>
<dbReference type="Proteomes" id="UP000595038">
    <property type="component" value="Chromosome"/>
</dbReference>
<dbReference type="InterPro" id="IPR006059">
    <property type="entry name" value="SBP"/>
</dbReference>
<evidence type="ECO:0000256" key="3">
    <source>
        <dbReference type="ARBA" id="ARBA00022475"/>
    </source>
</evidence>
<dbReference type="PROSITE" id="PS01037">
    <property type="entry name" value="SBP_BACTERIAL_1"/>
    <property type="match status" value="1"/>
</dbReference>
<keyword evidence="7" id="KW-0449">Lipoprotein</keyword>
<dbReference type="Proteomes" id="UP000435910">
    <property type="component" value="Unassembled WGS sequence"/>
</dbReference>
<evidence type="ECO:0000313" key="12">
    <source>
        <dbReference type="Proteomes" id="UP000595038"/>
    </source>
</evidence>
<dbReference type="RefSeq" id="WP_009328911.1">
    <property type="nucleotide sequence ID" value="NZ_BEXU01000009.1"/>
</dbReference>
<evidence type="ECO:0000256" key="7">
    <source>
        <dbReference type="ARBA" id="ARBA00023288"/>
    </source>
</evidence>
<evidence type="ECO:0000256" key="2">
    <source>
        <dbReference type="ARBA" id="ARBA00022448"/>
    </source>
</evidence>
<proteinExistence type="inferred from homology"/>
<comment type="similarity">
    <text evidence="1">Belongs to the bacterial solute-binding protein 1 family.</text>
</comment>
<dbReference type="EMBL" id="CP065647">
    <property type="protein sequence ID" value="QPR72297.1"/>
    <property type="molecule type" value="Genomic_DNA"/>
</dbReference>
<name>A0A1Y0YIV7_BACLI</name>
<dbReference type="InterPro" id="IPR006061">
    <property type="entry name" value="SBP_1_CS"/>
</dbReference>
<sequence length="417" mass="47270">MKKIIFSFVLLIILSAILAGCSGKNAGKSGDVTLTMFSTMTNDSEKNTLRSIADDFEKENEGIKIDISFPGPDYENMLRVKMAANDMPDLFDTHGWAKIRYGEYTADLKDMDWVKHLDPNLDPILKDEKGKVYAYPFNQAKDGIVYNAGLLKKYGLKPPQTLDELMHALETIKEKSNGSVIPFWFAGSDKGALAQFYDQLATPLLITDDRRNEKKALENGTFDWSDYTLLAETFKEMQEKQLINKDILTAKPSQLVELMAQEKIGFTLSVTSIGPDTREVNPDIQLGVMPTPAVYEGDKPSWIGGERHTVAVWKDSEHLEEAKRFIEFAAQPKYVKKIAEATSFPQALTNTEAENYYSKFYDQYEEIKIEPYFDRVYLPSGMWDVMGTTGQELLAGTLTPKQVSEKMKQEYSRLQEQ</sequence>
<keyword evidence="6" id="KW-0564">Palmitate</keyword>
<dbReference type="PROSITE" id="PS51257">
    <property type="entry name" value="PROKAR_LIPOPROTEIN"/>
    <property type="match status" value="1"/>
</dbReference>
<keyword evidence="3" id="KW-1003">Cell membrane</keyword>
<evidence type="ECO:0000313" key="9">
    <source>
        <dbReference type="EMBL" id="QPR72297.1"/>
    </source>
</evidence>
<organism evidence="10 11">
    <name type="scientific">Bacillus licheniformis</name>
    <dbReference type="NCBI Taxonomy" id="1402"/>
    <lineage>
        <taxon>Bacteria</taxon>
        <taxon>Bacillati</taxon>
        <taxon>Bacillota</taxon>
        <taxon>Bacilli</taxon>
        <taxon>Bacillales</taxon>
        <taxon>Bacillaceae</taxon>
        <taxon>Bacillus</taxon>
    </lineage>
</organism>
<reference evidence="9 12" key="2">
    <citation type="submission" date="2020-12" db="EMBL/GenBank/DDBJ databases">
        <title>FDA dAtabase for Regulatory Grade micrObial Sequences (FDA-ARGOS): Supporting development and validation of Infectious Disease Dx tests.</title>
        <authorList>
            <person name="Nelson B."/>
            <person name="Plummer A."/>
            <person name="Tallon L."/>
            <person name="Sadzewicz L."/>
            <person name="Zhao X."/>
            <person name="Boylan J."/>
            <person name="Ott S."/>
            <person name="Bowen H."/>
            <person name="Vavikolanu K."/>
            <person name="Mehta A."/>
            <person name="Aluvathingal J."/>
            <person name="Nadendla S."/>
            <person name="Myers T."/>
            <person name="Yan Y."/>
            <person name="Sichtig H."/>
        </authorList>
    </citation>
    <scope>NUCLEOTIDE SEQUENCE [LARGE SCALE GENOMIC DNA]</scope>
    <source>
        <strain evidence="9 12">FDAARGOS_923</strain>
    </source>
</reference>